<keyword evidence="3" id="KW-1185">Reference proteome</keyword>
<evidence type="ECO:0000259" key="1">
    <source>
        <dbReference type="Pfam" id="PF24626"/>
    </source>
</evidence>
<comment type="caution">
    <text evidence="2">The sequence shown here is derived from an EMBL/GenBank/DDBJ whole genome shotgun (WGS) entry which is preliminary data.</text>
</comment>
<dbReference type="Pfam" id="PF24626">
    <property type="entry name" value="SH3_Tf2-1"/>
    <property type="match status" value="1"/>
</dbReference>
<evidence type="ECO:0000313" key="2">
    <source>
        <dbReference type="EMBL" id="MBW0468582.1"/>
    </source>
</evidence>
<reference evidence="2" key="1">
    <citation type="submission" date="2021-03" db="EMBL/GenBank/DDBJ databases">
        <title>Draft genome sequence of rust myrtle Austropuccinia psidii MF-1, a brazilian biotype.</title>
        <authorList>
            <person name="Quecine M.C."/>
            <person name="Pachon D.M.R."/>
            <person name="Bonatelli M.L."/>
            <person name="Correr F.H."/>
            <person name="Franceschini L.M."/>
            <person name="Leite T.F."/>
            <person name="Margarido G.R.A."/>
            <person name="Almeida C.A."/>
            <person name="Ferrarezi J.A."/>
            <person name="Labate C.A."/>
        </authorList>
    </citation>
    <scope>NUCLEOTIDE SEQUENCE</scope>
    <source>
        <strain evidence="2">MF-1</strain>
    </source>
</reference>
<accession>A0A9Q3GJ98</accession>
<dbReference type="AlphaFoldDB" id="A0A9Q3GJ98"/>
<proteinExistence type="predicted"/>
<organism evidence="2 3">
    <name type="scientific">Austropuccinia psidii MF-1</name>
    <dbReference type="NCBI Taxonomy" id="1389203"/>
    <lineage>
        <taxon>Eukaryota</taxon>
        <taxon>Fungi</taxon>
        <taxon>Dikarya</taxon>
        <taxon>Basidiomycota</taxon>
        <taxon>Pucciniomycotina</taxon>
        <taxon>Pucciniomycetes</taxon>
        <taxon>Pucciniales</taxon>
        <taxon>Sphaerophragmiaceae</taxon>
        <taxon>Austropuccinia</taxon>
    </lineage>
</organism>
<name>A0A9Q3GJ98_9BASI</name>
<dbReference type="OrthoDB" id="3064439at2759"/>
<gene>
    <name evidence="2" type="ORF">O181_008297</name>
</gene>
<dbReference type="Proteomes" id="UP000765509">
    <property type="component" value="Unassembled WGS sequence"/>
</dbReference>
<feature type="domain" description="Tf2-1-like SH3-like" evidence="1">
    <location>
        <begin position="37"/>
        <end position="97"/>
    </location>
</feature>
<dbReference type="EMBL" id="AVOT02001906">
    <property type="protein sequence ID" value="MBW0468582.1"/>
    <property type="molecule type" value="Genomic_DNA"/>
</dbReference>
<dbReference type="InterPro" id="IPR056924">
    <property type="entry name" value="SH3_Tf2-1"/>
</dbReference>
<protein>
    <recommendedName>
        <fullName evidence="1">Tf2-1-like SH3-like domain-containing protein</fullName>
    </recommendedName>
</protein>
<sequence>MLEKARKHEVRCMGDSFSYAKDKQEKSFATKELKVEDLVLVSTINFNKVKGCKKLNVSFSGPFVIEALHGKNAVEVELSEELSTKHPTFPVSLIKLYKSGDAEKFPMRNKDPQHIHLVESSGVKSITKVLKERKVRTKKVREYLVRYSDPACEDKWLAEKYIPEATKLLRSFRNTRDKDITE</sequence>
<evidence type="ECO:0000313" key="3">
    <source>
        <dbReference type="Proteomes" id="UP000765509"/>
    </source>
</evidence>